<dbReference type="Proteomes" id="UP001140949">
    <property type="component" value="Unassembled WGS sequence"/>
</dbReference>
<reference evidence="1" key="2">
    <citation type="submission" date="2023-04" db="EMBL/GenBank/DDBJ databases">
        <authorList>
            <person name="Bruccoleri R.E."/>
            <person name="Oakeley E.J."/>
            <person name="Faust A.-M."/>
            <person name="Dessus-Babus S."/>
            <person name="Altorfer M."/>
            <person name="Burckhardt D."/>
            <person name="Oertli M."/>
            <person name="Naumann U."/>
            <person name="Petersen F."/>
            <person name="Wong J."/>
        </authorList>
    </citation>
    <scope>NUCLEOTIDE SEQUENCE</scope>
    <source>
        <strain evidence="1">GSM-AAB239-AS_SAM_17_03QT</strain>
        <tissue evidence="1">Leaf</tissue>
    </source>
</reference>
<keyword evidence="2" id="KW-1185">Reference proteome</keyword>
<reference evidence="1" key="1">
    <citation type="journal article" date="2023" name="GigaByte">
        <title>Genome assembly of the bearded iris, Iris pallida Lam.</title>
        <authorList>
            <person name="Bruccoleri R.E."/>
            <person name="Oakeley E.J."/>
            <person name="Faust A.M.E."/>
            <person name="Altorfer M."/>
            <person name="Dessus-Babus S."/>
            <person name="Burckhardt D."/>
            <person name="Oertli M."/>
            <person name="Naumann U."/>
            <person name="Petersen F."/>
            <person name="Wong J."/>
        </authorList>
    </citation>
    <scope>NUCLEOTIDE SEQUENCE</scope>
    <source>
        <strain evidence="1">GSM-AAB239-AS_SAM_17_03QT</strain>
    </source>
</reference>
<comment type="caution">
    <text evidence="1">The sequence shown here is derived from an EMBL/GenBank/DDBJ whole genome shotgun (WGS) entry which is preliminary data.</text>
</comment>
<sequence length="65" mass="6789">MRCVHIEPAFMSAPDSVGSCLSLGVVSGFVPQLVSVAVDQGFGCCRSITELKLDSCVSAVICVRL</sequence>
<protein>
    <recommendedName>
        <fullName evidence="3">Hydrophobin</fullName>
    </recommendedName>
</protein>
<evidence type="ECO:0000313" key="1">
    <source>
        <dbReference type="EMBL" id="KAJ6822365.1"/>
    </source>
</evidence>
<dbReference type="EMBL" id="JANAVB010024400">
    <property type="protein sequence ID" value="KAJ6822365.1"/>
    <property type="molecule type" value="Genomic_DNA"/>
</dbReference>
<evidence type="ECO:0000313" key="2">
    <source>
        <dbReference type="Proteomes" id="UP001140949"/>
    </source>
</evidence>
<dbReference type="AlphaFoldDB" id="A0AAX6G206"/>
<evidence type="ECO:0008006" key="3">
    <source>
        <dbReference type="Google" id="ProtNLM"/>
    </source>
</evidence>
<name>A0AAX6G206_IRIPA</name>
<organism evidence="1 2">
    <name type="scientific">Iris pallida</name>
    <name type="common">Sweet iris</name>
    <dbReference type="NCBI Taxonomy" id="29817"/>
    <lineage>
        <taxon>Eukaryota</taxon>
        <taxon>Viridiplantae</taxon>
        <taxon>Streptophyta</taxon>
        <taxon>Embryophyta</taxon>
        <taxon>Tracheophyta</taxon>
        <taxon>Spermatophyta</taxon>
        <taxon>Magnoliopsida</taxon>
        <taxon>Liliopsida</taxon>
        <taxon>Asparagales</taxon>
        <taxon>Iridaceae</taxon>
        <taxon>Iridoideae</taxon>
        <taxon>Irideae</taxon>
        <taxon>Iris</taxon>
    </lineage>
</organism>
<accession>A0AAX6G206</accession>
<proteinExistence type="predicted"/>
<gene>
    <name evidence="1" type="ORF">M6B38_389020</name>
</gene>